<organism evidence="2 3">
    <name type="scientific">Natrialba chahannaoensis JCM 10990</name>
    <dbReference type="NCBI Taxonomy" id="1227492"/>
    <lineage>
        <taxon>Archaea</taxon>
        <taxon>Methanobacteriati</taxon>
        <taxon>Methanobacteriota</taxon>
        <taxon>Stenosarchaea group</taxon>
        <taxon>Halobacteria</taxon>
        <taxon>Halobacteriales</taxon>
        <taxon>Natrialbaceae</taxon>
        <taxon>Natrialba</taxon>
    </lineage>
</organism>
<gene>
    <name evidence="2" type="ORF">C482_15086</name>
</gene>
<keyword evidence="2" id="KW-0808">Transferase</keyword>
<protein>
    <submittedName>
        <fullName evidence="2">Type 11 methyltransferase</fullName>
    </submittedName>
</protein>
<dbReference type="InterPro" id="IPR029063">
    <property type="entry name" value="SAM-dependent_MTases_sf"/>
</dbReference>
<evidence type="ECO:0000313" key="3">
    <source>
        <dbReference type="Proteomes" id="UP000011693"/>
    </source>
</evidence>
<dbReference type="PANTHER" id="PTHR43861">
    <property type="entry name" value="TRANS-ACONITATE 2-METHYLTRANSFERASE-RELATED"/>
    <property type="match status" value="1"/>
</dbReference>
<sequence length="248" mass="28403">MERSHRQSLPKPFQKHLSNTEIQKTSILHSFDAVRQQLTLLKKNKSSINTILDVGCNRGGLVAGLAEYLSANEVYGIDTDPTLRDEASNSGITVYDINAENDTFPFADSSIDLVLSFGLLEHLRYYDNLFSEVSRVLRDGWFWIATPNLGSWINRFSLLTGHQPRNVEVSSERAVGTLPVYDDNEFINHVHAPTYKALLELFDQYEFDTVNSVPLSPYQRSRLTRLLDWIFEHRTSWGRRVAVLAKQR</sequence>
<dbReference type="Proteomes" id="UP000011693">
    <property type="component" value="Unassembled WGS sequence"/>
</dbReference>
<comment type="caution">
    <text evidence="2">The sequence shown here is derived from an EMBL/GenBank/DDBJ whole genome shotgun (WGS) entry which is preliminary data.</text>
</comment>
<evidence type="ECO:0000259" key="1">
    <source>
        <dbReference type="Pfam" id="PF08241"/>
    </source>
</evidence>
<dbReference type="AlphaFoldDB" id="M0AD82"/>
<dbReference type="OrthoDB" id="57427at2157"/>
<dbReference type="STRING" id="1227492.C482_15086"/>
<dbReference type="InterPro" id="IPR013216">
    <property type="entry name" value="Methyltransf_11"/>
</dbReference>
<dbReference type="SUPFAM" id="SSF53335">
    <property type="entry name" value="S-adenosyl-L-methionine-dependent methyltransferases"/>
    <property type="match status" value="1"/>
</dbReference>
<dbReference type="RefSeq" id="WP_006168505.1">
    <property type="nucleotide sequence ID" value="NZ_AOIN01000080.1"/>
</dbReference>
<dbReference type="GO" id="GO:0032259">
    <property type="term" value="P:methylation"/>
    <property type="evidence" value="ECO:0007669"/>
    <property type="project" value="UniProtKB-KW"/>
</dbReference>
<dbReference type="GO" id="GO:0008757">
    <property type="term" value="F:S-adenosylmethionine-dependent methyltransferase activity"/>
    <property type="evidence" value="ECO:0007669"/>
    <property type="project" value="InterPro"/>
</dbReference>
<dbReference type="CDD" id="cd02440">
    <property type="entry name" value="AdoMet_MTases"/>
    <property type="match status" value="1"/>
</dbReference>
<name>M0AD82_9EURY</name>
<feature type="domain" description="Methyltransferase type 11" evidence="1">
    <location>
        <begin position="52"/>
        <end position="140"/>
    </location>
</feature>
<keyword evidence="2" id="KW-0489">Methyltransferase</keyword>
<dbReference type="Pfam" id="PF08241">
    <property type="entry name" value="Methyltransf_11"/>
    <property type="match status" value="1"/>
</dbReference>
<dbReference type="EMBL" id="AOIN01000080">
    <property type="protein sequence ID" value="ELY96710.1"/>
    <property type="molecule type" value="Genomic_DNA"/>
</dbReference>
<keyword evidence="3" id="KW-1185">Reference proteome</keyword>
<reference evidence="2 3" key="1">
    <citation type="journal article" date="2014" name="PLoS Genet.">
        <title>Phylogenetically driven sequencing of extremely halophilic archaea reveals strategies for static and dynamic osmo-response.</title>
        <authorList>
            <person name="Becker E.A."/>
            <person name="Seitzer P.M."/>
            <person name="Tritt A."/>
            <person name="Larsen D."/>
            <person name="Krusor M."/>
            <person name="Yao A.I."/>
            <person name="Wu D."/>
            <person name="Madern D."/>
            <person name="Eisen J.A."/>
            <person name="Darling A.E."/>
            <person name="Facciotti M.T."/>
        </authorList>
    </citation>
    <scope>NUCLEOTIDE SEQUENCE [LARGE SCALE GENOMIC DNA]</scope>
    <source>
        <strain evidence="2 3">JCM 10990</strain>
    </source>
</reference>
<evidence type="ECO:0000313" key="2">
    <source>
        <dbReference type="EMBL" id="ELY96710.1"/>
    </source>
</evidence>
<proteinExistence type="predicted"/>
<accession>M0AD82</accession>
<dbReference type="Gene3D" id="3.40.50.150">
    <property type="entry name" value="Vaccinia Virus protein VP39"/>
    <property type="match status" value="1"/>
</dbReference>